<gene>
    <name evidence="2" type="ORF">HMPREF0083_01859</name>
</gene>
<accession>U1X6D1</accession>
<dbReference type="Proteomes" id="UP000016511">
    <property type="component" value="Unassembled WGS sequence"/>
</dbReference>
<evidence type="ECO:0000313" key="3">
    <source>
        <dbReference type="Proteomes" id="UP000016511"/>
    </source>
</evidence>
<dbReference type="PATRIC" id="fig|649747.3.peg.1683"/>
<proteinExistence type="predicted"/>
<evidence type="ECO:0000313" key="2">
    <source>
        <dbReference type="EMBL" id="ERI10098.1"/>
    </source>
</evidence>
<dbReference type="STRING" id="649747.HMPREF0083_01859"/>
<keyword evidence="1" id="KW-1133">Transmembrane helix</keyword>
<comment type="caution">
    <text evidence="2">The sequence shown here is derived from an EMBL/GenBank/DDBJ whole genome shotgun (WGS) entry which is preliminary data.</text>
</comment>
<keyword evidence="3" id="KW-1185">Reference proteome</keyword>
<reference evidence="2 3" key="1">
    <citation type="submission" date="2013-08" db="EMBL/GenBank/DDBJ databases">
        <authorList>
            <person name="Weinstock G."/>
            <person name="Sodergren E."/>
            <person name="Wylie T."/>
            <person name="Fulton L."/>
            <person name="Fulton R."/>
            <person name="Fronick C."/>
            <person name="O'Laughlin M."/>
            <person name="Godfrey J."/>
            <person name="Miner T."/>
            <person name="Herter B."/>
            <person name="Appelbaum E."/>
            <person name="Cordes M."/>
            <person name="Lek S."/>
            <person name="Wollam A."/>
            <person name="Pepin K.H."/>
            <person name="Palsikar V.B."/>
            <person name="Mitreva M."/>
            <person name="Wilson R.K."/>
        </authorList>
    </citation>
    <scope>NUCLEOTIDE SEQUENCE [LARGE SCALE GENOMIC DNA]</scope>
    <source>
        <strain evidence="2 3">ATCC 12856</strain>
    </source>
</reference>
<protein>
    <submittedName>
        <fullName evidence="2">Uncharacterized protein</fullName>
    </submittedName>
</protein>
<keyword evidence="1" id="KW-0812">Transmembrane</keyword>
<name>U1X6D1_ANEAE</name>
<sequence>MKTKGGFLLRRAEESAYEKRFTSLARRVEACLIITIVAGWVLLIVSQALLTYDPVRYWLVDTVRMEGVASP</sequence>
<feature type="transmembrane region" description="Helical" evidence="1">
    <location>
        <begin position="30"/>
        <end position="50"/>
    </location>
</feature>
<dbReference type="HOGENOM" id="CLU_2731187_0_0_9"/>
<dbReference type="EMBL" id="AWSJ01000120">
    <property type="protein sequence ID" value="ERI10098.1"/>
    <property type="molecule type" value="Genomic_DNA"/>
</dbReference>
<evidence type="ECO:0000256" key="1">
    <source>
        <dbReference type="SAM" id="Phobius"/>
    </source>
</evidence>
<organism evidence="2 3">
    <name type="scientific">Aneurinibacillus aneurinilyticus ATCC 12856</name>
    <dbReference type="NCBI Taxonomy" id="649747"/>
    <lineage>
        <taxon>Bacteria</taxon>
        <taxon>Bacillati</taxon>
        <taxon>Bacillota</taxon>
        <taxon>Bacilli</taxon>
        <taxon>Bacillales</taxon>
        <taxon>Paenibacillaceae</taxon>
        <taxon>Aneurinibacillus group</taxon>
        <taxon>Aneurinibacillus</taxon>
    </lineage>
</organism>
<keyword evidence="1" id="KW-0472">Membrane</keyword>
<dbReference type="AlphaFoldDB" id="U1X6D1"/>